<evidence type="ECO:0000313" key="2">
    <source>
        <dbReference type="Proteomes" id="UP001366166"/>
    </source>
</evidence>
<keyword evidence="2" id="KW-1185">Reference proteome</keyword>
<accession>A0AAU9E9U9</accession>
<organism evidence="1 2">
    <name type="scientific">Desulfoferula mesophila</name>
    <dbReference type="NCBI Taxonomy" id="3058419"/>
    <lineage>
        <taxon>Bacteria</taxon>
        <taxon>Pseudomonadati</taxon>
        <taxon>Thermodesulfobacteriota</taxon>
        <taxon>Desulfarculia</taxon>
        <taxon>Desulfarculales</taxon>
        <taxon>Desulfarculaceae</taxon>
        <taxon>Desulfoferula</taxon>
    </lineage>
</organism>
<sequence>MEKSELINICERCGSYSDFLEAPDGEAWFICRRCGNTQPNIEELSIETFTQKEG</sequence>
<gene>
    <name evidence="1" type="ORF">FAK_09420</name>
</gene>
<name>A0AAU9E9U9_9BACT</name>
<dbReference type="AlphaFoldDB" id="A0AAU9E9U9"/>
<reference evidence="2" key="1">
    <citation type="journal article" date="2023" name="Arch. Microbiol.">
        <title>Desulfoferula mesophilus gen. nov. sp. nov., a mesophilic sulfate-reducing bacterium isolated from a brackish lake sediment.</title>
        <authorList>
            <person name="Watanabe T."/>
            <person name="Yabe T."/>
            <person name="Tsuji J.M."/>
            <person name="Fukui M."/>
        </authorList>
    </citation>
    <scope>NUCLEOTIDE SEQUENCE [LARGE SCALE GENOMIC DNA]</scope>
    <source>
        <strain evidence="2">12FAK</strain>
    </source>
</reference>
<dbReference type="KEGG" id="dmp:FAK_09420"/>
<dbReference type="Proteomes" id="UP001366166">
    <property type="component" value="Chromosome"/>
</dbReference>
<proteinExistence type="predicted"/>
<evidence type="ECO:0000313" key="1">
    <source>
        <dbReference type="EMBL" id="BEQ13876.1"/>
    </source>
</evidence>
<protein>
    <submittedName>
        <fullName evidence="1">Uncharacterized protein</fullName>
    </submittedName>
</protein>
<dbReference type="EMBL" id="AP028679">
    <property type="protein sequence ID" value="BEQ13876.1"/>
    <property type="molecule type" value="Genomic_DNA"/>
</dbReference>